<evidence type="ECO:0000313" key="2">
    <source>
        <dbReference type="EMBL" id="KZT26890.1"/>
    </source>
</evidence>
<accession>A0A165TMH2</accession>
<keyword evidence="3" id="KW-1185">Reference proteome</keyword>
<dbReference type="AlphaFoldDB" id="A0A165TMH2"/>
<feature type="domain" description="NAD(P)-binding" evidence="1">
    <location>
        <begin position="9"/>
        <end position="95"/>
    </location>
</feature>
<dbReference type="Pfam" id="PF13460">
    <property type="entry name" value="NAD_binding_10"/>
    <property type="match status" value="1"/>
</dbReference>
<dbReference type="FunCoup" id="A0A165TMH2">
    <property type="interactions" value="19"/>
</dbReference>
<protein>
    <submittedName>
        <fullName evidence="2">NAD-binding protein</fullName>
    </submittedName>
</protein>
<proteinExistence type="predicted"/>
<dbReference type="SUPFAM" id="SSF51735">
    <property type="entry name" value="NAD(P)-binding Rossmann-fold domains"/>
    <property type="match status" value="1"/>
</dbReference>
<dbReference type="InParanoid" id="A0A165TMH2"/>
<dbReference type="InterPro" id="IPR016040">
    <property type="entry name" value="NAD(P)-bd_dom"/>
</dbReference>
<dbReference type="EMBL" id="KV425564">
    <property type="protein sequence ID" value="KZT26890.1"/>
    <property type="molecule type" value="Genomic_DNA"/>
</dbReference>
<dbReference type="GO" id="GO:0004029">
    <property type="term" value="F:aldehyde dehydrogenase (NAD+) activity"/>
    <property type="evidence" value="ECO:0007669"/>
    <property type="project" value="TreeGrafter"/>
</dbReference>
<sequence>MVTKIFLTGATGYIGGSIIQRLLSHPNAKSFEITALVRNPDKAKLLESFGVKPIIGSHSDTDKLEALAAQSNVVFTVADCDDVAAAKAILAGHKKRHAETGEVPILIHTSGTGVISDNAAGKFASDVIYSDLDIPLIESLPPSAPHRPVDILVSEAGKEGYVRTHIILPSTIYGIAKGPLYDKGVSNPHSMQVPALIKASWDRGQGGMVGEGKNIWPCVHIDEIVDLYIVLYDAATANPNTPSGREGFYFGESDHYLMYDLVKTVAKVLVELGRGKSEEPTTFTDEEMQKYFGGSAYLGSNSRCKAERSRAIGWKTTKSVKDMLASIKPETEGLIANGRISDAVISSRDRY</sequence>
<dbReference type="Proteomes" id="UP000076761">
    <property type="component" value="Unassembled WGS sequence"/>
</dbReference>
<dbReference type="PANTHER" id="PTHR48079">
    <property type="entry name" value="PROTEIN YEEZ"/>
    <property type="match status" value="1"/>
</dbReference>
<gene>
    <name evidence="2" type="ORF">NEOLEDRAFT_177885</name>
</gene>
<evidence type="ECO:0000259" key="1">
    <source>
        <dbReference type="Pfam" id="PF13460"/>
    </source>
</evidence>
<dbReference type="Gene3D" id="3.40.50.720">
    <property type="entry name" value="NAD(P)-binding Rossmann-like Domain"/>
    <property type="match status" value="1"/>
</dbReference>
<organism evidence="2 3">
    <name type="scientific">Neolentinus lepideus HHB14362 ss-1</name>
    <dbReference type="NCBI Taxonomy" id="1314782"/>
    <lineage>
        <taxon>Eukaryota</taxon>
        <taxon>Fungi</taxon>
        <taxon>Dikarya</taxon>
        <taxon>Basidiomycota</taxon>
        <taxon>Agaricomycotina</taxon>
        <taxon>Agaricomycetes</taxon>
        <taxon>Gloeophyllales</taxon>
        <taxon>Gloeophyllaceae</taxon>
        <taxon>Neolentinus</taxon>
    </lineage>
</organism>
<dbReference type="InterPro" id="IPR051783">
    <property type="entry name" value="NAD(P)-dependent_oxidoreduct"/>
</dbReference>
<dbReference type="PANTHER" id="PTHR48079:SF6">
    <property type="entry name" value="NAD(P)-BINDING DOMAIN-CONTAINING PROTEIN-RELATED"/>
    <property type="match status" value="1"/>
</dbReference>
<name>A0A165TMH2_9AGAM</name>
<dbReference type="OrthoDB" id="10262413at2759"/>
<dbReference type="STRING" id="1314782.A0A165TMH2"/>
<evidence type="ECO:0000313" key="3">
    <source>
        <dbReference type="Proteomes" id="UP000076761"/>
    </source>
</evidence>
<reference evidence="2 3" key="1">
    <citation type="journal article" date="2016" name="Mol. Biol. Evol.">
        <title>Comparative Genomics of Early-Diverging Mushroom-Forming Fungi Provides Insights into the Origins of Lignocellulose Decay Capabilities.</title>
        <authorList>
            <person name="Nagy L.G."/>
            <person name="Riley R."/>
            <person name="Tritt A."/>
            <person name="Adam C."/>
            <person name="Daum C."/>
            <person name="Floudas D."/>
            <person name="Sun H."/>
            <person name="Yadav J.S."/>
            <person name="Pangilinan J."/>
            <person name="Larsson K.H."/>
            <person name="Matsuura K."/>
            <person name="Barry K."/>
            <person name="Labutti K."/>
            <person name="Kuo R."/>
            <person name="Ohm R.A."/>
            <person name="Bhattacharya S.S."/>
            <person name="Shirouzu T."/>
            <person name="Yoshinaga Y."/>
            <person name="Martin F.M."/>
            <person name="Grigoriev I.V."/>
            <person name="Hibbett D.S."/>
        </authorList>
    </citation>
    <scope>NUCLEOTIDE SEQUENCE [LARGE SCALE GENOMIC DNA]</scope>
    <source>
        <strain evidence="2 3">HHB14362 ss-1</strain>
    </source>
</reference>
<dbReference type="GO" id="GO:0005737">
    <property type="term" value="C:cytoplasm"/>
    <property type="evidence" value="ECO:0007669"/>
    <property type="project" value="TreeGrafter"/>
</dbReference>
<dbReference type="InterPro" id="IPR036291">
    <property type="entry name" value="NAD(P)-bd_dom_sf"/>
</dbReference>